<dbReference type="GO" id="GO:0005634">
    <property type="term" value="C:nucleus"/>
    <property type="evidence" value="ECO:0007669"/>
    <property type="project" value="TreeGrafter"/>
</dbReference>
<dbReference type="EMBL" id="CADEBC010000500">
    <property type="protein sequence ID" value="CAB3238819.1"/>
    <property type="molecule type" value="Genomic_DNA"/>
</dbReference>
<sequence>MDVSVYRFYKRCSSDPEEESRRRLLAVLRPQTVLPLEDGQNGEPLNISDVFEAISLADPSFTAMEQQPYVRIIEQPASKALRFRYECEGRSAGSIPGVNSTSENKTYPTIKIYNYIGQVVIVVSCVTKDEPYRPHPHNLVGRERCDRGVCTVPYRITEESNEYQFKNLGIQCVKRRDIADALRVRQTLRVDPFRTGFGHMEQPQSIDLNAVRLCFQVFLPDATGRCRRPLTPVVSDIIYDKKAMSDLLIVRASHCSGTAKGGTQVILLCEKVTREDTVVVFYLEENNMVVWEEPANTILVHKQVAIAFETPAFRDPRTSEHVTVRFQLKRVTDNARSNSFPFEYTPEFTGTARKPLPDLSLFSLLLSDKRTDTNNNKQDKTEVVSSTTDTVSVSEESGSATITDMNGNTQGDVVIDTNEKSLNELLDQVAELDEIYSENRTRLENITSLNNNSVDVDDFNDAGTYTSLQLAFKNPVTISEPDPMSYEDVQVQTFRGPIIEFSPLKRDTDDERAPPLPPKRVRKATSTEPFKSSQTSVDSILKPGRQLPVTRNLESLKVTEKPLSVAKSEPALPPVKKRSFFSRLFRRKDKSPAPSVKSEGRKDSQKSKPVGRSVSSVSGLRPSKFKSSVSHTSLKDNASGTGLSYADSITHISLHGDDNDKSASQSSLRRPASLAPLPPTDGTILVAESVLALDASAFKKLQDDLDLTDAEHYALYMAVAPHATVSEFDETSYVQYKRKKVSSLLQSYDNDRMMYQPEQKIKSEPRDKTPPYLPQYGEQWLGENMQVGLQIPGMNTQFSQDMWGGQSYVQQHPSTSPSLQPLSPALQMGQNLQVLGSSVPALSPLQRMSPNIQPLASPHGQVITQYGQVMSPNSQVMPSHSQAMSPHGQVLSPHGHMSPHGQAMSPHGQGLSPHGQAMSPQAPVMSPHGQSIHTVMSPQHQSNLGHISPNLVQQVQHVQPNEAQLNQGMMETDANSTPSLSNLLLDRGEGLTLYSGELSALLGD</sequence>
<feature type="compositionally biased region" description="Polar residues" evidence="1">
    <location>
        <begin position="625"/>
        <end position="637"/>
    </location>
</feature>
<dbReference type="Pfam" id="PF16179">
    <property type="entry name" value="RHD_dimer"/>
    <property type="match status" value="1"/>
</dbReference>
<evidence type="ECO:0000256" key="1">
    <source>
        <dbReference type="SAM" id="MobiDB-lite"/>
    </source>
</evidence>
<dbReference type="OrthoDB" id="7881762at2759"/>
<feature type="region of interest" description="Disordered" evidence="1">
    <location>
        <begin position="656"/>
        <end position="679"/>
    </location>
</feature>
<accession>A0A8S1A340</accession>
<dbReference type="GO" id="GO:0007249">
    <property type="term" value="P:canonical NF-kappaB signal transduction"/>
    <property type="evidence" value="ECO:0007669"/>
    <property type="project" value="TreeGrafter"/>
</dbReference>
<dbReference type="GO" id="GO:0000978">
    <property type="term" value="F:RNA polymerase II cis-regulatory region sequence-specific DNA binding"/>
    <property type="evidence" value="ECO:0007669"/>
    <property type="project" value="TreeGrafter"/>
</dbReference>
<dbReference type="GO" id="GO:0038061">
    <property type="term" value="P:non-canonical NF-kappaB signal transduction"/>
    <property type="evidence" value="ECO:0007669"/>
    <property type="project" value="TreeGrafter"/>
</dbReference>
<dbReference type="InterPro" id="IPR011539">
    <property type="entry name" value="RHD_DNA_bind_dom"/>
</dbReference>
<feature type="compositionally biased region" description="Low complexity" evidence="1">
    <location>
        <begin position="666"/>
        <end position="675"/>
    </location>
</feature>
<gene>
    <name evidence="3" type="ORF">APLA_LOCUS6954</name>
    <name evidence="4" type="ORF">APLA_LOCUS7590</name>
</gene>
<dbReference type="GO" id="GO:0045944">
    <property type="term" value="P:positive regulation of transcription by RNA polymerase II"/>
    <property type="evidence" value="ECO:0007669"/>
    <property type="project" value="TreeGrafter"/>
</dbReference>
<organism evidence="4 5">
    <name type="scientific">Arctia plantaginis</name>
    <name type="common">Wood tiger moth</name>
    <name type="synonym">Phalaena plantaginis</name>
    <dbReference type="NCBI Taxonomy" id="874455"/>
    <lineage>
        <taxon>Eukaryota</taxon>
        <taxon>Metazoa</taxon>
        <taxon>Ecdysozoa</taxon>
        <taxon>Arthropoda</taxon>
        <taxon>Hexapoda</taxon>
        <taxon>Insecta</taxon>
        <taxon>Pterygota</taxon>
        <taxon>Neoptera</taxon>
        <taxon>Endopterygota</taxon>
        <taxon>Lepidoptera</taxon>
        <taxon>Glossata</taxon>
        <taxon>Ditrysia</taxon>
        <taxon>Noctuoidea</taxon>
        <taxon>Erebidae</taxon>
        <taxon>Arctiinae</taxon>
        <taxon>Arctia</taxon>
    </lineage>
</organism>
<dbReference type="PROSITE" id="PS50254">
    <property type="entry name" value="REL_2"/>
    <property type="match status" value="1"/>
</dbReference>
<dbReference type="PANTHER" id="PTHR24169">
    <property type="entry name" value="NUCLEAR FACTOR NF-KAPPA-B PROTEIN"/>
    <property type="match status" value="1"/>
</dbReference>
<dbReference type="AlphaFoldDB" id="A0A8S1A340"/>
<evidence type="ECO:0000313" key="5">
    <source>
        <dbReference type="Proteomes" id="UP000494106"/>
    </source>
</evidence>
<dbReference type="GO" id="GO:0000981">
    <property type="term" value="F:DNA-binding transcription factor activity, RNA polymerase II-specific"/>
    <property type="evidence" value="ECO:0007669"/>
    <property type="project" value="TreeGrafter"/>
</dbReference>
<evidence type="ECO:0000313" key="4">
    <source>
        <dbReference type="EMBL" id="CAB3238819.1"/>
    </source>
</evidence>
<dbReference type="Gene3D" id="2.60.40.340">
    <property type="entry name" value="Rel homology domain (RHD), DNA-binding domain"/>
    <property type="match status" value="1"/>
</dbReference>
<dbReference type="InterPro" id="IPR030492">
    <property type="entry name" value="RHD_CS"/>
</dbReference>
<comment type="caution">
    <text evidence="4">The sequence shown here is derived from an EMBL/GenBank/DDBJ whole genome shotgun (WGS) entry which is preliminary data.</text>
</comment>
<dbReference type="InterPro" id="IPR014756">
    <property type="entry name" value="Ig_E-set"/>
</dbReference>
<feature type="compositionally biased region" description="Polar residues" evidence="1">
    <location>
        <begin position="873"/>
        <end position="884"/>
    </location>
</feature>
<protein>
    <recommendedName>
        <fullName evidence="2">RHD domain-containing protein</fullName>
    </recommendedName>
</protein>
<dbReference type="GO" id="GO:0033554">
    <property type="term" value="P:cellular response to stress"/>
    <property type="evidence" value="ECO:0007669"/>
    <property type="project" value="TreeGrafter"/>
</dbReference>
<evidence type="ECO:0000313" key="6">
    <source>
        <dbReference type="Proteomes" id="UP000494256"/>
    </source>
</evidence>
<dbReference type="GO" id="GO:0048468">
    <property type="term" value="P:cell development"/>
    <property type="evidence" value="ECO:0007669"/>
    <property type="project" value="UniProtKB-ARBA"/>
</dbReference>
<dbReference type="Pfam" id="PF00554">
    <property type="entry name" value="RHD_DNA_bind"/>
    <property type="match status" value="1"/>
</dbReference>
<dbReference type="InterPro" id="IPR002909">
    <property type="entry name" value="IPT_dom"/>
</dbReference>
<dbReference type="PANTHER" id="PTHR24169:SF25">
    <property type="entry name" value="DORSAL-RELATED IMMUNITY FACTOR DIF-RELATED"/>
    <property type="match status" value="1"/>
</dbReference>
<dbReference type="Proteomes" id="UP000494106">
    <property type="component" value="Unassembled WGS sequence"/>
</dbReference>
<dbReference type="SUPFAM" id="SSF81296">
    <property type="entry name" value="E set domains"/>
    <property type="match status" value="1"/>
</dbReference>
<proteinExistence type="predicted"/>
<dbReference type="FunFam" id="2.60.40.340:FF:000006">
    <property type="entry name" value="Dorsal isoform 1-B"/>
    <property type="match status" value="1"/>
</dbReference>
<dbReference type="GO" id="GO:0005737">
    <property type="term" value="C:cytoplasm"/>
    <property type="evidence" value="ECO:0007669"/>
    <property type="project" value="InterPro"/>
</dbReference>
<dbReference type="EMBL" id="CADEBD010000299">
    <property type="protein sequence ID" value="CAB3235314.1"/>
    <property type="molecule type" value="Genomic_DNA"/>
</dbReference>
<keyword evidence="5" id="KW-1185">Reference proteome</keyword>
<dbReference type="GO" id="GO:0045087">
    <property type="term" value="P:innate immune response"/>
    <property type="evidence" value="ECO:0007669"/>
    <property type="project" value="TreeGrafter"/>
</dbReference>
<dbReference type="InterPro" id="IPR008967">
    <property type="entry name" value="p53-like_TF_DNA-bd_sf"/>
</dbReference>
<feature type="region of interest" description="Disordered" evidence="1">
    <location>
        <begin position="503"/>
        <end position="546"/>
    </location>
</feature>
<feature type="region of interest" description="Disordered" evidence="1">
    <location>
        <begin position="583"/>
        <end position="637"/>
    </location>
</feature>
<dbReference type="Gene3D" id="2.60.40.10">
    <property type="entry name" value="Immunoglobulins"/>
    <property type="match status" value="1"/>
</dbReference>
<dbReference type="PRINTS" id="PR00057">
    <property type="entry name" value="NFKBTNSCPFCT"/>
</dbReference>
<evidence type="ECO:0000313" key="3">
    <source>
        <dbReference type="EMBL" id="CAB3235314.1"/>
    </source>
</evidence>
<name>A0A8S1A340_ARCPL</name>
<dbReference type="Proteomes" id="UP000494256">
    <property type="component" value="Unassembled WGS sequence"/>
</dbReference>
<feature type="domain" description="RHD" evidence="2">
    <location>
        <begin position="65"/>
        <end position="245"/>
    </location>
</feature>
<dbReference type="GO" id="GO:0048731">
    <property type="term" value="P:system development"/>
    <property type="evidence" value="ECO:0007669"/>
    <property type="project" value="UniProtKB-ARBA"/>
</dbReference>
<dbReference type="SUPFAM" id="SSF49417">
    <property type="entry name" value="p53-like transcription factors"/>
    <property type="match status" value="1"/>
</dbReference>
<feature type="compositionally biased region" description="Basic and acidic residues" evidence="1">
    <location>
        <begin position="503"/>
        <end position="513"/>
    </location>
</feature>
<dbReference type="InterPro" id="IPR037059">
    <property type="entry name" value="RHD_DNA_bind_dom_sf"/>
</dbReference>
<feature type="compositionally biased region" description="Low complexity" evidence="1">
    <location>
        <begin position="607"/>
        <end position="622"/>
    </location>
</feature>
<dbReference type="InterPro" id="IPR013783">
    <property type="entry name" value="Ig-like_fold"/>
</dbReference>
<dbReference type="PROSITE" id="PS01204">
    <property type="entry name" value="REL_1"/>
    <property type="match status" value="1"/>
</dbReference>
<dbReference type="SMART" id="SM00429">
    <property type="entry name" value="IPT"/>
    <property type="match status" value="1"/>
</dbReference>
<feature type="compositionally biased region" description="Polar residues" evidence="1">
    <location>
        <begin position="524"/>
        <end position="538"/>
    </location>
</feature>
<dbReference type="GO" id="GO:0034097">
    <property type="term" value="P:response to cytokine"/>
    <property type="evidence" value="ECO:0007669"/>
    <property type="project" value="TreeGrafter"/>
</dbReference>
<dbReference type="InterPro" id="IPR032397">
    <property type="entry name" value="RHD_dimer"/>
</dbReference>
<evidence type="ECO:0000259" key="2">
    <source>
        <dbReference type="PROSITE" id="PS50254"/>
    </source>
</evidence>
<reference evidence="5 6" key="1">
    <citation type="submission" date="2020-04" db="EMBL/GenBank/DDBJ databases">
        <authorList>
            <person name="Wallbank WR R."/>
            <person name="Pardo Diaz C."/>
            <person name="Kozak K."/>
            <person name="Martin S."/>
            <person name="Jiggins C."/>
            <person name="Moest M."/>
            <person name="Warren A I."/>
            <person name="Byers J.R.P. K."/>
            <person name="Montejo-Kovacevich G."/>
            <person name="Yen C E."/>
        </authorList>
    </citation>
    <scope>NUCLEOTIDE SEQUENCE [LARGE SCALE GENOMIC DNA]</scope>
</reference>
<dbReference type="InterPro" id="IPR000451">
    <property type="entry name" value="NFkB/Dor"/>
</dbReference>
<feature type="region of interest" description="Disordered" evidence="1">
    <location>
        <begin position="873"/>
        <end position="927"/>
    </location>
</feature>